<protein>
    <submittedName>
        <fullName evidence="1">Pentapeptide repeat protein</fullName>
    </submittedName>
</protein>
<reference evidence="2" key="1">
    <citation type="journal article" date="2011" name="MBio">
        <title>Novel metabolic attributes of the genus Cyanothece, comprising a group of unicellular nitrogen-fixing Cyanobacteria.</title>
        <authorList>
            <person name="Bandyopadhyay A."/>
            <person name="Elvitigala T."/>
            <person name="Welsh E."/>
            <person name="Stockel J."/>
            <person name="Liberton M."/>
            <person name="Min H."/>
            <person name="Sherman L.A."/>
            <person name="Pakrasi H.B."/>
        </authorList>
    </citation>
    <scope>NUCLEOTIDE SEQUENCE [LARGE SCALE GENOMIC DNA]</scope>
    <source>
        <strain evidence="2">PCC 8801</strain>
    </source>
</reference>
<dbReference type="InterPro" id="IPR044213">
    <property type="entry name" value="At2g44920-like"/>
</dbReference>
<keyword evidence="2" id="KW-1185">Reference proteome</keyword>
<dbReference type="SUPFAM" id="SSF141571">
    <property type="entry name" value="Pentapeptide repeat-like"/>
    <property type="match status" value="1"/>
</dbReference>
<name>B7K3Z3_RIPO1</name>
<dbReference type="Pfam" id="PF00805">
    <property type="entry name" value="Pentapeptide"/>
    <property type="match status" value="2"/>
</dbReference>
<dbReference type="AlphaFoldDB" id="B7K3Z3"/>
<dbReference type="OrthoDB" id="7872756at2"/>
<dbReference type="Proteomes" id="UP000008204">
    <property type="component" value="Chromosome"/>
</dbReference>
<accession>B7K3Z3</accession>
<proteinExistence type="predicted"/>
<dbReference type="PANTHER" id="PTHR47200">
    <property type="entry name" value="THYLAKOID LUMENAL 15 KDA PROTEIN 1, CHLOROPLASTIC"/>
    <property type="match status" value="1"/>
</dbReference>
<dbReference type="HOGENOM" id="CLU_066336_3_1_3"/>
<dbReference type="InterPro" id="IPR001646">
    <property type="entry name" value="5peptide_repeat"/>
</dbReference>
<organism evidence="1 2">
    <name type="scientific">Rippkaea orientalis (strain PCC 8801 / RF-1)</name>
    <name type="common">Cyanothece sp. (strain PCC 8801)</name>
    <dbReference type="NCBI Taxonomy" id="41431"/>
    <lineage>
        <taxon>Bacteria</taxon>
        <taxon>Bacillati</taxon>
        <taxon>Cyanobacteriota</taxon>
        <taxon>Cyanophyceae</taxon>
        <taxon>Oscillatoriophycideae</taxon>
        <taxon>Chroococcales</taxon>
        <taxon>Aphanothecaceae</taxon>
        <taxon>Rippkaea</taxon>
        <taxon>Rippkaea orientalis</taxon>
    </lineage>
</organism>
<dbReference type="STRING" id="41431.PCC8801_2525"/>
<dbReference type="PANTHER" id="PTHR47200:SF2">
    <property type="entry name" value="THYLAKOID LUMENAL 15 KDA PROTEIN 1, CHLOROPLASTIC"/>
    <property type="match status" value="1"/>
</dbReference>
<evidence type="ECO:0000313" key="1">
    <source>
        <dbReference type="EMBL" id="ACK66533.1"/>
    </source>
</evidence>
<dbReference type="KEGG" id="cyp:PCC8801_2525"/>
<sequence length="172" mass="19116">MNKQLKKILWRVLGLISLILLASFWVLLDAHPVLAQENTVNYTYTNLNQQDFSHRDLEKAVFAAAEMRETNFEGSNLSYAILTEGVLLKANLKDANLTGSLLDRVTLDFADLTNAILVDAIATRTRFYDTIITGADFTDAVIDRYQVALMCERADGVNPVTGVATRDSLGCR</sequence>
<dbReference type="eggNOG" id="COG1357">
    <property type="taxonomic scope" value="Bacteria"/>
</dbReference>
<dbReference type="Gene3D" id="2.160.20.80">
    <property type="entry name" value="E3 ubiquitin-protein ligase SopA"/>
    <property type="match status" value="1"/>
</dbReference>
<evidence type="ECO:0000313" key="2">
    <source>
        <dbReference type="Proteomes" id="UP000008204"/>
    </source>
</evidence>
<gene>
    <name evidence="1" type="ordered locus">PCC8801_2525</name>
</gene>
<dbReference type="RefSeq" id="WP_012595800.1">
    <property type="nucleotide sequence ID" value="NC_011726.1"/>
</dbReference>
<dbReference type="EMBL" id="CP001287">
    <property type="protein sequence ID" value="ACK66533.1"/>
    <property type="molecule type" value="Genomic_DNA"/>
</dbReference>